<dbReference type="AlphaFoldDB" id="A0AAI8PSH3"/>
<dbReference type="EMBL" id="CP032427">
    <property type="protein sequence ID" value="AYC43250.1"/>
    <property type="molecule type" value="Genomic_DNA"/>
</dbReference>
<evidence type="ECO:0000313" key="2">
    <source>
        <dbReference type="EMBL" id="AYC43250.1"/>
    </source>
</evidence>
<accession>A0AAI8PSH3</accession>
<evidence type="ECO:0000256" key="1">
    <source>
        <dbReference type="SAM" id="MobiDB-lite"/>
    </source>
</evidence>
<sequence length="295" mass="31785">MRSGENRRVGEVTWLDRDDGERGAPEAGSPDPAAPSLESLGLAEAPRDHPLLYPGAWPTHSGLLDGDRLHPLDRLVHADRTPVLAIGSNASPGQLRHKMVEFGIASPVPMVRARVTGVGVGVSAHVSRMGYVSASPFHAPGSTRELFVIWLDAEQLAVVDASEGVPLRNGNYGRAWLPSPEVRVELEDGVTLPGVHSYVNRHGVLHDGTGLPRTHPGQRELLTELLVGSARLRELFGVTPEEFVTRARADRGRCEAGTRLFAEEKRVTESGLERYVRVQQTGSPGTGSSLPPPLT</sequence>
<dbReference type="KEGG" id="sge:DWG14_07557"/>
<protein>
    <submittedName>
        <fullName evidence="2">Uncharacterized protein</fullName>
    </submittedName>
</protein>
<reference evidence="2 3" key="1">
    <citation type="submission" date="2018-09" db="EMBL/GenBank/DDBJ databases">
        <title>Production of Trimethoprim by Streptomyces sp. 3E-1.</title>
        <authorList>
            <person name="Kang H.J."/>
            <person name="Kim S.B."/>
        </authorList>
    </citation>
    <scope>NUCLEOTIDE SEQUENCE [LARGE SCALE GENOMIC DNA]</scope>
    <source>
        <strain evidence="2 3">3E-1</strain>
    </source>
</reference>
<dbReference type="Proteomes" id="UP000265765">
    <property type="component" value="Chromosome"/>
</dbReference>
<proteinExistence type="predicted"/>
<evidence type="ECO:0000313" key="3">
    <source>
        <dbReference type="Proteomes" id="UP000265765"/>
    </source>
</evidence>
<feature type="compositionally biased region" description="Basic and acidic residues" evidence="1">
    <location>
        <begin position="1"/>
        <end position="24"/>
    </location>
</feature>
<gene>
    <name evidence="2" type="ORF">DWG14_07557</name>
</gene>
<name>A0AAI8PSH3_9ACTN</name>
<organism evidence="2 3">
    <name type="scientific">Streptomyces griseorubiginosus</name>
    <dbReference type="NCBI Taxonomy" id="67304"/>
    <lineage>
        <taxon>Bacteria</taxon>
        <taxon>Bacillati</taxon>
        <taxon>Actinomycetota</taxon>
        <taxon>Actinomycetes</taxon>
        <taxon>Kitasatosporales</taxon>
        <taxon>Streptomycetaceae</taxon>
        <taxon>Streptomyces</taxon>
    </lineage>
</organism>
<feature type="region of interest" description="Disordered" evidence="1">
    <location>
        <begin position="1"/>
        <end position="37"/>
    </location>
</feature>